<sequence length="187" mass="20115">MIISGDGGWADLDRDMGARLQARGVAVLGVDALHYFWTRRSAADAARDLAGPIADRMARWHCDRLVLIGFSFGAAVLPSITAQLPPALLDHAVLAVMLTSNTWANWEIHPTNWLHDTPEDGATDVVAAARALARPPLLCVYGLDEADISACPRIGDRATVLGIPGGHHFDGDYDRLADLVLAQMDGR</sequence>
<dbReference type="Gene3D" id="3.40.50.1820">
    <property type="entry name" value="alpha/beta hydrolase"/>
    <property type="match status" value="1"/>
</dbReference>
<protein>
    <recommendedName>
        <fullName evidence="1">Bacterial virulence domain-containing protein</fullName>
    </recommendedName>
</protein>
<keyword evidence="3" id="KW-1185">Reference proteome</keyword>
<evidence type="ECO:0000313" key="3">
    <source>
        <dbReference type="Proteomes" id="UP000603352"/>
    </source>
</evidence>
<dbReference type="EMBL" id="BMDZ01000056">
    <property type="protein sequence ID" value="GGB53957.1"/>
    <property type="molecule type" value="Genomic_DNA"/>
</dbReference>
<comment type="caution">
    <text evidence="2">The sequence shown here is derived from an EMBL/GenBank/DDBJ whole genome shotgun (WGS) entry which is preliminary data.</text>
</comment>
<accession>A0ABQ1IXY2</accession>
<feature type="domain" description="Bacterial virulence" evidence="1">
    <location>
        <begin position="2"/>
        <end position="186"/>
    </location>
</feature>
<evidence type="ECO:0000259" key="1">
    <source>
        <dbReference type="Pfam" id="PF06057"/>
    </source>
</evidence>
<reference evidence="3" key="1">
    <citation type="journal article" date="2019" name="Int. J. Syst. Evol. Microbiol.">
        <title>The Global Catalogue of Microorganisms (GCM) 10K type strain sequencing project: providing services to taxonomists for standard genome sequencing and annotation.</title>
        <authorList>
            <consortium name="The Broad Institute Genomics Platform"/>
            <consortium name="The Broad Institute Genome Sequencing Center for Infectious Disease"/>
            <person name="Wu L."/>
            <person name="Ma J."/>
        </authorList>
    </citation>
    <scope>NUCLEOTIDE SEQUENCE [LARGE SCALE GENOMIC DNA]</scope>
    <source>
        <strain evidence="3">CGMCC 1.10188</strain>
    </source>
</reference>
<proteinExistence type="predicted"/>
<dbReference type="SUPFAM" id="SSF53474">
    <property type="entry name" value="alpha/beta-Hydrolases"/>
    <property type="match status" value="1"/>
</dbReference>
<dbReference type="InterPro" id="IPR010333">
    <property type="entry name" value="VirJ"/>
</dbReference>
<gene>
    <name evidence="2" type="ORF">GCM10011505_38720</name>
</gene>
<dbReference type="RefSeq" id="WP_188580943.1">
    <property type="nucleotide sequence ID" value="NZ_BMDZ01000056.1"/>
</dbReference>
<dbReference type="InterPro" id="IPR029058">
    <property type="entry name" value="AB_hydrolase_fold"/>
</dbReference>
<organism evidence="2 3">
    <name type="scientific">Tistrella bauzanensis</name>
    <dbReference type="NCBI Taxonomy" id="657419"/>
    <lineage>
        <taxon>Bacteria</taxon>
        <taxon>Pseudomonadati</taxon>
        <taxon>Pseudomonadota</taxon>
        <taxon>Alphaproteobacteria</taxon>
        <taxon>Geminicoccales</taxon>
        <taxon>Geminicoccaceae</taxon>
        <taxon>Tistrella</taxon>
    </lineage>
</organism>
<dbReference type="Proteomes" id="UP000603352">
    <property type="component" value="Unassembled WGS sequence"/>
</dbReference>
<evidence type="ECO:0000313" key="2">
    <source>
        <dbReference type="EMBL" id="GGB53957.1"/>
    </source>
</evidence>
<dbReference type="Pfam" id="PF06057">
    <property type="entry name" value="VirJ"/>
    <property type="match status" value="1"/>
</dbReference>
<name>A0ABQ1IXY2_9PROT</name>